<keyword evidence="11" id="KW-1185">Reference proteome</keyword>
<evidence type="ECO:0000313" key="10">
    <source>
        <dbReference type="EMBL" id="CAF3782236.1"/>
    </source>
</evidence>
<evidence type="ECO:0000256" key="1">
    <source>
        <dbReference type="ARBA" id="ARBA00004123"/>
    </source>
</evidence>
<dbReference type="Gene3D" id="3.30.70.330">
    <property type="match status" value="2"/>
</dbReference>
<accession>A0A813XF81</accession>
<evidence type="ECO:0000256" key="2">
    <source>
        <dbReference type="ARBA" id="ARBA00023242"/>
    </source>
</evidence>
<evidence type="ECO:0000256" key="5">
    <source>
        <dbReference type="SAM" id="MobiDB-lite"/>
    </source>
</evidence>
<evidence type="ECO:0000256" key="3">
    <source>
        <dbReference type="PROSITE-ProRule" id="PRU00176"/>
    </source>
</evidence>
<dbReference type="InterPro" id="IPR000504">
    <property type="entry name" value="RRM_dom"/>
</dbReference>
<dbReference type="AlphaFoldDB" id="A0A813XF81"/>
<dbReference type="PANTHER" id="PTHR48033:SF10">
    <property type="entry name" value="RNA-BINDING PROTEIN SQUID"/>
    <property type="match status" value="1"/>
</dbReference>
<dbReference type="PROSITE" id="PS50102">
    <property type="entry name" value="RRM"/>
    <property type="match status" value="2"/>
</dbReference>
<dbReference type="Pfam" id="PF00076">
    <property type="entry name" value="RRM_1"/>
    <property type="match status" value="2"/>
</dbReference>
<sequence>MTSSKFNPLCRVLITNLDNRTTDEQLEEYASKYGTVIDCHVNNENDDSFIDFSKPLHVDSFMDKRPHILDGLELNCRRCLPMNELQKQVKRIFVRGSRAQISEHRLNNYFIKYGKVLSSNIPHGKQFGFLAFSDYDIVDKIIQDKPHKIGGVELEVKKAEDLQKDINAQSRISNLKNNRPKSLMDIDMDSRCVSPSLNRQTSTISNSVRTKRMRSESYNSQTEPSRLVEKLKDIENENRKLKENELLIIHRFENDLWRAQTDLDDERRRHDQLKLEYEFVRRELNRKTLELDFLTGTRLNGHTQHLPTRSRY</sequence>
<dbReference type="SMART" id="SM00360">
    <property type="entry name" value="RRM"/>
    <property type="match status" value="2"/>
</dbReference>
<evidence type="ECO:0000313" key="11">
    <source>
        <dbReference type="Proteomes" id="UP000663829"/>
    </source>
</evidence>
<proteinExistence type="predicted"/>
<evidence type="ECO:0000256" key="4">
    <source>
        <dbReference type="SAM" id="Coils"/>
    </source>
</evidence>
<dbReference type="GO" id="GO:0010468">
    <property type="term" value="P:regulation of gene expression"/>
    <property type="evidence" value="ECO:0007669"/>
    <property type="project" value="TreeGrafter"/>
</dbReference>
<feature type="region of interest" description="Disordered" evidence="5">
    <location>
        <begin position="195"/>
        <end position="224"/>
    </location>
</feature>
<dbReference type="InterPro" id="IPR035979">
    <property type="entry name" value="RBD_domain_sf"/>
</dbReference>
<comment type="subcellular location">
    <subcellularLocation>
        <location evidence="1">Nucleus</location>
    </subcellularLocation>
</comment>
<dbReference type="GO" id="GO:0003723">
    <property type="term" value="F:RNA binding"/>
    <property type="evidence" value="ECO:0007669"/>
    <property type="project" value="UniProtKB-UniRule"/>
</dbReference>
<protein>
    <recommendedName>
        <fullName evidence="6">RRM domain-containing protein</fullName>
    </recommendedName>
</protein>
<reference evidence="7" key="1">
    <citation type="submission" date="2021-02" db="EMBL/GenBank/DDBJ databases">
        <authorList>
            <person name="Nowell W R."/>
        </authorList>
    </citation>
    <scope>NUCLEOTIDE SEQUENCE</scope>
</reference>
<feature type="coiled-coil region" evidence="4">
    <location>
        <begin position="256"/>
        <end position="290"/>
    </location>
</feature>
<dbReference type="GO" id="GO:0000785">
    <property type="term" value="C:chromatin"/>
    <property type="evidence" value="ECO:0007669"/>
    <property type="project" value="TreeGrafter"/>
</dbReference>
<evidence type="ECO:0000313" key="9">
    <source>
        <dbReference type="EMBL" id="CAF3659570.1"/>
    </source>
</evidence>
<feature type="compositionally biased region" description="Polar residues" evidence="5">
    <location>
        <begin position="195"/>
        <end position="208"/>
    </location>
</feature>
<gene>
    <name evidence="7" type="ORF">GPM918_LOCUS7164</name>
    <name evidence="8" type="ORF">OVA965_LOCUS15153</name>
    <name evidence="9" type="ORF">SRO942_LOCUS7164</name>
    <name evidence="10" type="ORF">TMI583_LOCUS15159</name>
</gene>
<name>A0A813XF81_9BILA</name>
<feature type="domain" description="RRM" evidence="6">
    <location>
        <begin position="90"/>
        <end position="161"/>
    </location>
</feature>
<dbReference type="EMBL" id="CAJOBC010001153">
    <property type="protein sequence ID" value="CAF3659570.1"/>
    <property type="molecule type" value="Genomic_DNA"/>
</dbReference>
<keyword evidence="3" id="KW-0694">RNA-binding</keyword>
<evidence type="ECO:0000259" key="6">
    <source>
        <dbReference type="PROSITE" id="PS50102"/>
    </source>
</evidence>
<dbReference type="Proteomes" id="UP000682733">
    <property type="component" value="Unassembled WGS sequence"/>
</dbReference>
<dbReference type="GO" id="GO:0005654">
    <property type="term" value="C:nucleoplasm"/>
    <property type="evidence" value="ECO:0007669"/>
    <property type="project" value="TreeGrafter"/>
</dbReference>
<dbReference type="EMBL" id="CAJNOK010006748">
    <property type="protein sequence ID" value="CAF1013297.1"/>
    <property type="molecule type" value="Genomic_DNA"/>
</dbReference>
<evidence type="ECO:0000313" key="7">
    <source>
        <dbReference type="EMBL" id="CAF0872284.1"/>
    </source>
</evidence>
<feature type="domain" description="RRM" evidence="6">
    <location>
        <begin position="10"/>
        <end position="99"/>
    </location>
</feature>
<dbReference type="EMBL" id="CAJNOQ010001153">
    <property type="protein sequence ID" value="CAF0872284.1"/>
    <property type="molecule type" value="Genomic_DNA"/>
</dbReference>
<dbReference type="Proteomes" id="UP000681722">
    <property type="component" value="Unassembled WGS sequence"/>
</dbReference>
<keyword evidence="4" id="KW-0175">Coiled coil</keyword>
<dbReference type="PANTHER" id="PTHR48033">
    <property type="entry name" value="RNA-BINDING (RRM/RBD/RNP MOTIFS) FAMILY PROTEIN"/>
    <property type="match status" value="1"/>
</dbReference>
<dbReference type="Proteomes" id="UP000677228">
    <property type="component" value="Unassembled WGS sequence"/>
</dbReference>
<dbReference type="InterPro" id="IPR012677">
    <property type="entry name" value="Nucleotide-bd_a/b_plait_sf"/>
</dbReference>
<evidence type="ECO:0000313" key="8">
    <source>
        <dbReference type="EMBL" id="CAF1013297.1"/>
    </source>
</evidence>
<organism evidence="7 11">
    <name type="scientific">Didymodactylos carnosus</name>
    <dbReference type="NCBI Taxonomy" id="1234261"/>
    <lineage>
        <taxon>Eukaryota</taxon>
        <taxon>Metazoa</taxon>
        <taxon>Spiralia</taxon>
        <taxon>Gnathifera</taxon>
        <taxon>Rotifera</taxon>
        <taxon>Eurotatoria</taxon>
        <taxon>Bdelloidea</taxon>
        <taxon>Philodinida</taxon>
        <taxon>Philodinidae</taxon>
        <taxon>Didymodactylos</taxon>
    </lineage>
</organism>
<keyword evidence="2" id="KW-0539">Nucleus</keyword>
<dbReference type="OrthoDB" id="10039993at2759"/>
<dbReference type="EMBL" id="CAJOBA010006757">
    <property type="protein sequence ID" value="CAF3782236.1"/>
    <property type="molecule type" value="Genomic_DNA"/>
</dbReference>
<dbReference type="Proteomes" id="UP000663829">
    <property type="component" value="Unassembled WGS sequence"/>
</dbReference>
<dbReference type="SUPFAM" id="SSF54928">
    <property type="entry name" value="RNA-binding domain, RBD"/>
    <property type="match status" value="1"/>
</dbReference>
<comment type="caution">
    <text evidence="7">The sequence shown here is derived from an EMBL/GenBank/DDBJ whole genome shotgun (WGS) entry which is preliminary data.</text>
</comment>